<dbReference type="Proteomes" id="UP000813463">
    <property type="component" value="Chromosome 5"/>
</dbReference>
<dbReference type="SUPFAM" id="SSF46689">
    <property type="entry name" value="Homeodomain-like"/>
    <property type="match status" value="1"/>
</dbReference>
<proteinExistence type="predicted"/>
<evidence type="ECO:0000313" key="10">
    <source>
        <dbReference type="Proteomes" id="UP000813463"/>
    </source>
</evidence>
<dbReference type="GO" id="GO:0003677">
    <property type="term" value="F:DNA binding"/>
    <property type="evidence" value="ECO:0007669"/>
    <property type="project" value="UniProtKB-KW"/>
</dbReference>
<gene>
    <name evidence="11" type="primary">LOC110794477</name>
</gene>
<sequence length="284" mass="30975">MAKEDATAGTDGGFMLFGVRVVTESMRKSVSLNNLSQYEHRLDSSSSNDVVPAVTAGYASADDAVVANRSSTTAAGVSRERKRGVPWTEDEHKLFLQGLQKVGKGDWRGISRNFVKTRTPTQVASHAQKYFLRRSNLNRRRRRSSLFDITTDTVTNQSNDQQVVINKENNNGGSQSPQQQSSNSEISNLRFSSTAAPIYPLTTSFGHLPPQVVVDHEMKAVEGPVSASSSSKSMVDFDLNQNDSSSLSLSLSLSMTASDLANSRYPAFQLMQGFNNGDSIIRVA</sequence>
<evidence type="ECO:0000256" key="1">
    <source>
        <dbReference type="ARBA" id="ARBA00004123"/>
    </source>
</evidence>
<name>A0A9R0ITP0_SPIOL</name>
<keyword evidence="10" id="KW-1185">Reference proteome</keyword>
<dbReference type="GO" id="GO:0006355">
    <property type="term" value="P:regulation of DNA-templated transcription"/>
    <property type="evidence" value="ECO:0007669"/>
    <property type="project" value="UniProtKB-ARBA"/>
</dbReference>
<feature type="domain" description="HTH myb-type" evidence="9">
    <location>
        <begin position="79"/>
        <end position="135"/>
    </location>
</feature>
<dbReference type="GO" id="GO:0009739">
    <property type="term" value="P:response to gibberellin"/>
    <property type="evidence" value="ECO:0007669"/>
    <property type="project" value="TreeGrafter"/>
</dbReference>
<dbReference type="GO" id="GO:0009723">
    <property type="term" value="P:response to ethylene"/>
    <property type="evidence" value="ECO:0007669"/>
    <property type="project" value="TreeGrafter"/>
</dbReference>
<dbReference type="PROSITE" id="PS51294">
    <property type="entry name" value="HTH_MYB"/>
    <property type="match status" value="1"/>
</dbReference>
<feature type="compositionally biased region" description="Low complexity" evidence="6">
    <location>
        <begin position="169"/>
        <end position="184"/>
    </location>
</feature>
<dbReference type="InterPro" id="IPR017884">
    <property type="entry name" value="SANT_dom"/>
</dbReference>
<dbReference type="AlphaFoldDB" id="A0A9R0ITP0"/>
<evidence type="ECO:0000259" key="8">
    <source>
        <dbReference type="PROSITE" id="PS51293"/>
    </source>
</evidence>
<reference evidence="10" key="1">
    <citation type="journal article" date="2021" name="Nat. Commun.">
        <title>Genomic analyses provide insights into spinach domestication and the genetic basis of agronomic traits.</title>
        <authorList>
            <person name="Cai X."/>
            <person name="Sun X."/>
            <person name="Xu C."/>
            <person name="Sun H."/>
            <person name="Wang X."/>
            <person name="Ge C."/>
            <person name="Zhang Z."/>
            <person name="Wang Q."/>
            <person name="Fei Z."/>
            <person name="Jiao C."/>
            <person name="Wang Q."/>
        </authorList>
    </citation>
    <scope>NUCLEOTIDE SEQUENCE [LARGE SCALE GENOMIC DNA]</scope>
    <source>
        <strain evidence="10">cv. Varoflay</strain>
    </source>
</reference>
<comment type="subcellular location">
    <subcellularLocation>
        <location evidence="1">Nucleus</location>
    </subcellularLocation>
</comment>
<evidence type="ECO:0000256" key="4">
    <source>
        <dbReference type="ARBA" id="ARBA00023163"/>
    </source>
</evidence>
<evidence type="ECO:0000256" key="6">
    <source>
        <dbReference type="SAM" id="MobiDB-lite"/>
    </source>
</evidence>
<dbReference type="Pfam" id="PF00249">
    <property type="entry name" value="Myb_DNA-binding"/>
    <property type="match status" value="1"/>
</dbReference>
<evidence type="ECO:0000256" key="2">
    <source>
        <dbReference type="ARBA" id="ARBA00023015"/>
    </source>
</evidence>
<keyword evidence="4" id="KW-0804">Transcription</keyword>
<dbReference type="Gene3D" id="1.10.10.60">
    <property type="entry name" value="Homeodomain-like"/>
    <property type="match status" value="1"/>
</dbReference>
<dbReference type="InterPro" id="IPR017930">
    <property type="entry name" value="Myb_dom"/>
</dbReference>
<feature type="domain" description="Myb-like" evidence="7">
    <location>
        <begin position="79"/>
        <end position="131"/>
    </location>
</feature>
<dbReference type="CDD" id="cd00167">
    <property type="entry name" value="SANT"/>
    <property type="match status" value="1"/>
</dbReference>
<dbReference type="GeneID" id="110794477"/>
<dbReference type="PANTHER" id="PTHR44191:SF84">
    <property type="entry name" value="F25A4.19 PROTEIN"/>
    <property type="match status" value="1"/>
</dbReference>
<evidence type="ECO:0000259" key="7">
    <source>
        <dbReference type="PROSITE" id="PS50090"/>
    </source>
</evidence>
<feature type="domain" description="SANT" evidence="8">
    <location>
        <begin position="82"/>
        <end position="135"/>
    </location>
</feature>
<dbReference type="InterPro" id="IPR009057">
    <property type="entry name" value="Homeodomain-like_sf"/>
</dbReference>
<dbReference type="SMART" id="SM00717">
    <property type="entry name" value="SANT"/>
    <property type="match status" value="1"/>
</dbReference>
<reference evidence="11" key="2">
    <citation type="submission" date="2025-08" db="UniProtKB">
        <authorList>
            <consortium name="RefSeq"/>
        </authorList>
    </citation>
    <scope>IDENTIFICATION</scope>
    <source>
        <tissue evidence="11">Leaf</tissue>
    </source>
</reference>
<dbReference type="InterPro" id="IPR006447">
    <property type="entry name" value="Myb_dom_plants"/>
</dbReference>
<dbReference type="PROSITE" id="PS51293">
    <property type="entry name" value="SANT"/>
    <property type="match status" value="1"/>
</dbReference>
<dbReference type="KEGG" id="soe:110794477"/>
<evidence type="ECO:0000256" key="5">
    <source>
        <dbReference type="ARBA" id="ARBA00023242"/>
    </source>
</evidence>
<dbReference type="FunFam" id="1.10.10.60:FF:000009">
    <property type="entry name" value="transcription factor MYB1R1"/>
    <property type="match status" value="1"/>
</dbReference>
<keyword evidence="3" id="KW-0238">DNA-binding</keyword>
<evidence type="ECO:0000259" key="9">
    <source>
        <dbReference type="PROSITE" id="PS51294"/>
    </source>
</evidence>
<feature type="compositionally biased region" description="Polar residues" evidence="6">
    <location>
        <begin position="158"/>
        <end position="168"/>
    </location>
</feature>
<feature type="region of interest" description="Disordered" evidence="6">
    <location>
        <begin position="158"/>
        <end position="187"/>
    </location>
</feature>
<dbReference type="InterPro" id="IPR052245">
    <property type="entry name" value="Plant_Stress_Dev_TF"/>
</dbReference>
<keyword evidence="2" id="KW-0805">Transcription regulation</keyword>
<dbReference type="PANTHER" id="PTHR44191">
    <property type="entry name" value="TRANSCRIPTION FACTOR KUA1"/>
    <property type="match status" value="1"/>
</dbReference>
<evidence type="ECO:0000256" key="3">
    <source>
        <dbReference type="ARBA" id="ARBA00023125"/>
    </source>
</evidence>
<dbReference type="NCBIfam" id="TIGR01557">
    <property type="entry name" value="myb_SHAQKYF"/>
    <property type="match status" value="1"/>
</dbReference>
<dbReference type="RefSeq" id="XP_021855151.1">
    <property type="nucleotide sequence ID" value="XM_021999459.2"/>
</dbReference>
<dbReference type="OrthoDB" id="118550at2759"/>
<accession>A0A9R0ITP0</accession>
<dbReference type="GO" id="GO:0005634">
    <property type="term" value="C:nucleus"/>
    <property type="evidence" value="ECO:0007669"/>
    <property type="project" value="UniProtKB-SubCell"/>
</dbReference>
<organism evidence="10 11">
    <name type="scientific">Spinacia oleracea</name>
    <name type="common">Spinach</name>
    <dbReference type="NCBI Taxonomy" id="3562"/>
    <lineage>
        <taxon>Eukaryota</taxon>
        <taxon>Viridiplantae</taxon>
        <taxon>Streptophyta</taxon>
        <taxon>Embryophyta</taxon>
        <taxon>Tracheophyta</taxon>
        <taxon>Spermatophyta</taxon>
        <taxon>Magnoliopsida</taxon>
        <taxon>eudicotyledons</taxon>
        <taxon>Gunneridae</taxon>
        <taxon>Pentapetalae</taxon>
        <taxon>Caryophyllales</taxon>
        <taxon>Chenopodiaceae</taxon>
        <taxon>Chenopodioideae</taxon>
        <taxon>Anserineae</taxon>
        <taxon>Spinacia</taxon>
    </lineage>
</organism>
<evidence type="ECO:0000313" key="11">
    <source>
        <dbReference type="RefSeq" id="XP_021855151.1"/>
    </source>
</evidence>
<dbReference type="InterPro" id="IPR001005">
    <property type="entry name" value="SANT/Myb"/>
</dbReference>
<protein>
    <submittedName>
        <fullName evidence="11">Transcription factor MYB1R1</fullName>
    </submittedName>
</protein>
<keyword evidence="5" id="KW-0539">Nucleus</keyword>
<dbReference type="PROSITE" id="PS50090">
    <property type="entry name" value="MYB_LIKE"/>
    <property type="match status" value="1"/>
</dbReference>